<name>A0A9E4ZFU6_9EURY</name>
<dbReference type="SUPFAM" id="SSF47384">
    <property type="entry name" value="Homodimeric domain of signal transducing histidine kinase"/>
    <property type="match status" value="1"/>
</dbReference>
<dbReference type="Gene3D" id="1.10.287.130">
    <property type="match status" value="1"/>
</dbReference>
<keyword evidence="11" id="KW-0472">Membrane</keyword>
<dbReference type="GO" id="GO:0005886">
    <property type="term" value="C:plasma membrane"/>
    <property type="evidence" value="ECO:0007669"/>
    <property type="project" value="UniProtKB-SubCell"/>
</dbReference>
<dbReference type="SUPFAM" id="SSF55785">
    <property type="entry name" value="PYP-like sensor domain (PAS domain)"/>
    <property type="match status" value="1"/>
</dbReference>
<evidence type="ECO:0000259" key="12">
    <source>
        <dbReference type="PROSITE" id="PS50109"/>
    </source>
</evidence>
<dbReference type="Gene3D" id="3.30.565.10">
    <property type="entry name" value="Histidine kinase-like ATPase, C-terminal domain"/>
    <property type="match status" value="1"/>
</dbReference>
<dbReference type="PROSITE" id="PS50109">
    <property type="entry name" value="HIS_KIN"/>
    <property type="match status" value="1"/>
</dbReference>
<dbReference type="PANTHER" id="PTHR43047:SF72">
    <property type="entry name" value="OSMOSENSING HISTIDINE PROTEIN KINASE SLN1"/>
    <property type="match status" value="1"/>
</dbReference>
<evidence type="ECO:0000256" key="11">
    <source>
        <dbReference type="ARBA" id="ARBA00023136"/>
    </source>
</evidence>
<sequence>MPSRYELDLLAKDGRKVSVEVNASVIDYEGKPAIMSIFRDITERKKAEYVLQEKIKAETMNLEKSKFLANMSHELRTPLNAVIGFSEMLMLGTFGTLNEKQTKYVDNITSSGKHLLDVINDILDLSKIEAGRMELQPKEFDVPSTIEEVNMLLASMTVKKRIDISTDLADNTIVIEADKTKFKQVLYNLLSNSLKFTPNNGTVVVSANVKDEMLYVSVKDSGMGIAKEDIGAIFSPFRQLEEMSSKVQQGTGLGLTLVKRFVEMHGGEIWVDSEIGKGSTFTFTMPLKSDIE</sequence>
<dbReference type="Proteomes" id="UP001056766">
    <property type="component" value="Unassembled WGS sequence"/>
</dbReference>
<dbReference type="PRINTS" id="PR00344">
    <property type="entry name" value="BCTRLSENSOR"/>
</dbReference>
<dbReference type="InterPro" id="IPR000700">
    <property type="entry name" value="PAS-assoc_C"/>
</dbReference>
<keyword evidence="5" id="KW-0597">Phosphoprotein</keyword>
<keyword evidence="7" id="KW-0547">Nucleotide-binding</keyword>
<dbReference type="CDD" id="cd00082">
    <property type="entry name" value="HisKA"/>
    <property type="match status" value="1"/>
</dbReference>
<comment type="caution">
    <text evidence="14">The sequence shown here is derived from an EMBL/GenBank/DDBJ whole genome shotgun (WGS) entry which is preliminary data.</text>
</comment>
<organism evidence="14 15">
    <name type="scientific">Methanococcoides seepicolus</name>
    <dbReference type="NCBI Taxonomy" id="2828780"/>
    <lineage>
        <taxon>Archaea</taxon>
        <taxon>Methanobacteriati</taxon>
        <taxon>Methanobacteriota</taxon>
        <taxon>Stenosarchaea group</taxon>
        <taxon>Methanomicrobia</taxon>
        <taxon>Methanosarcinales</taxon>
        <taxon>Methanosarcinaceae</taxon>
        <taxon>Methanococcoides</taxon>
    </lineage>
</organism>
<dbReference type="Gene3D" id="3.30.450.20">
    <property type="entry name" value="PAS domain"/>
    <property type="match status" value="1"/>
</dbReference>
<evidence type="ECO:0000256" key="1">
    <source>
        <dbReference type="ARBA" id="ARBA00000085"/>
    </source>
</evidence>
<dbReference type="PROSITE" id="PS50113">
    <property type="entry name" value="PAC"/>
    <property type="match status" value="1"/>
</dbReference>
<evidence type="ECO:0000256" key="2">
    <source>
        <dbReference type="ARBA" id="ARBA00004236"/>
    </source>
</evidence>
<dbReference type="InterPro" id="IPR005467">
    <property type="entry name" value="His_kinase_dom"/>
</dbReference>
<dbReference type="InterPro" id="IPR035965">
    <property type="entry name" value="PAS-like_dom_sf"/>
</dbReference>
<dbReference type="FunFam" id="3.30.565.10:FF:000023">
    <property type="entry name" value="PAS domain-containing sensor histidine kinase"/>
    <property type="match status" value="1"/>
</dbReference>
<dbReference type="InterPro" id="IPR003594">
    <property type="entry name" value="HATPase_dom"/>
</dbReference>
<evidence type="ECO:0000256" key="3">
    <source>
        <dbReference type="ARBA" id="ARBA00012438"/>
    </source>
</evidence>
<reference evidence="14" key="1">
    <citation type="journal article" date="2021" name="mSystems">
        <title>Bacteria and Archaea Synergistically Convert Glycine Betaine to Biogenic Methane in the Formosa Cold Seep of the South China Sea.</title>
        <authorList>
            <person name="Li L."/>
            <person name="Zhang W."/>
            <person name="Zhang S."/>
            <person name="Song L."/>
            <person name="Sun Q."/>
            <person name="Zhang H."/>
            <person name="Xiang H."/>
            <person name="Dong X."/>
        </authorList>
    </citation>
    <scope>NUCLEOTIDE SEQUENCE</scope>
    <source>
        <strain evidence="14">LLY</strain>
    </source>
</reference>
<reference evidence="14" key="2">
    <citation type="submission" date="2021-04" db="EMBL/GenBank/DDBJ databases">
        <authorList>
            <person name="Dong X."/>
        </authorList>
    </citation>
    <scope>NUCLEOTIDE SEQUENCE</scope>
    <source>
        <strain evidence="14">LLY</strain>
    </source>
</reference>
<dbReference type="GO" id="GO:0000155">
    <property type="term" value="F:phosphorelay sensor kinase activity"/>
    <property type="evidence" value="ECO:0007669"/>
    <property type="project" value="InterPro"/>
</dbReference>
<comment type="subcellular location">
    <subcellularLocation>
        <location evidence="2">Cell membrane</location>
    </subcellularLocation>
</comment>
<gene>
    <name evidence="14" type="ORF">KDK67_08050</name>
</gene>
<dbReference type="GO" id="GO:0005524">
    <property type="term" value="F:ATP binding"/>
    <property type="evidence" value="ECO:0007669"/>
    <property type="project" value="UniProtKB-KW"/>
</dbReference>
<dbReference type="CDD" id="cd16922">
    <property type="entry name" value="HATPase_EvgS-ArcB-TorS-like"/>
    <property type="match status" value="1"/>
</dbReference>
<keyword evidence="9" id="KW-0067">ATP-binding</keyword>
<dbReference type="PANTHER" id="PTHR43047">
    <property type="entry name" value="TWO-COMPONENT HISTIDINE PROTEIN KINASE"/>
    <property type="match status" value="1"/>
</dbReference>
<dbReference type="InterPro" id="IPR001610">
    <property type="entry name" value="PAC"/>
</dbReference>
<keyword evidence="10" id="KW-0902">Two-component regulatory system</keyword>
<feature type="domain" description="PAC" evidence="13">
    <location>
        <begin position="3"/>
        <end position="53"/>
    </location>
</feature>
<dbReference type="Pfam" id="PF02518">
    <property type="entry name" value="HATPase_c"/>
    <property type="match status" value="1"/>
</dbReference>
<dbReference type="SMART" id="SM00387">
    <property type="entry name" value="HATPase_c"/>
    <property type="match status" value="1"/>
</dbReference>
<dbReference type="EC" id="2.7.13.3" evidence="3"/>
<protein>
    <recommendedName>
        <fullName evidence="3">histidine kinase</fullName>
        <ecNumber evidence="3">2.7.13.3</ecNumber>
    </recommendedName>
</protein>
<dbReference type="Pfam" id="PF00512">
    <property type="entry name" value="HisKA"/>
    <property type="match status" value="1"/>
</dbReference>
<comment type="catalytic activity">
    <reaction evidence="1">
        <text>ATP + protein L-histidine = ADP + protein N-phospho-L-histidine.</text>
        <dbReference type="EC" id="2.7.13.3"/>
    </reaction>
</comment>
<dbReference type="GO" id="GO:0009927">
    <property type="term" value="F:histidine phosphotransfer kinase activity"/>
    <property type="evidence" value="ECO:0007669"/>
    <property type="project" value="TreeGrafter"/>
</dbReference>
<dbReference type="SMART" id="SM00388">
    <property type="entry name" value="HisKA"/>
    <property type="match status" value="1"/>
</dbReference>
<dbReference type="InterPro" id="IPR004358">
    <property type="entry name" value="Sig_transdc_His_kin-like_C"/>
</dbReference>
<evidence type="ECO:0000256" key="6">
    <source>
        <dbReference type="ARBA" id="ARBA00022679"/>
    </source>
</evidence>
<evidence type="ECO:0000259" key="13">
    <source>
        <dbReference type="PROSITE" id="PS50113"/>
    </source>
</evidence>
<dbReference type="FunFam" id="1.10.287.130:FF:000038">
    <property type="entry name" value="Sensory transduction histidine kinase"/>
    <property type="match status" value="1"/>
</dbReference>
<dbReference type="InterPro" id="IPR000014">
    <property type="entry name" value="PAS"/>
</dbReference>
<accession>A0A9E4ZFU6</accession>
<keyword evidence="15" id="KW-1185">Reference proteome</keyword>
<evidence type="ECO:0000256" key="8">
    <source>
        <dbReference type="ARBA" id="ARBA00022777"/>
    </source>
</evidence>
<keyword evidence="4" id="KW-1003">Cell membrane</keyword>
<dbReference type="EMBL" id="JAGSOI010000029">
    <property type="protein sequence ID" value="MCM1986942.1"/>
    <property type="molecule type" value="Genomic_DNA"/>
</dbReference>
<dbReference type="AlphaFoldDB" id="A0A9E4ZFU6"/>
<evidence type="ECO:0000313" key="15">
    <source>
        <dbReference type="Proteomes" id="UP001056766"/>
    </source>
</evidence>
<dbReference type="SMART" id="SM00086">
    <property type="entry name" value="PAC"/>
    <property type="match status" value="1"/>
</dbReference>
<dbReference type="InterPro" id="IPR036097">
    <property type="entry name" value="HisK_dim/P_sf"/>
</dbReference>
<evidence type="ECO:0000313" key="14">
    <source>
        <dbReference type="EMBL" id="MCM1986942.1"/>
    </source>
</evidence>
<dbReference type="SUPFAM" id="SSF55874">
    <property type="entry name" value="ATPase domain of HSP90 chaperone/DNA topoisomerase II/histidine kinase"/>
    <property type="match status" value="1"/>
</dbReference>
<evidence type="ECO:0000256" key="5">
    <source>
        <dbReference type="ARBA" id="ARBA00022553"/>
    </source>
</evidence>
<keyword evidence="6" id="KW-0808">Transferase</keyword>
<proteinExistence type="predicted"/>
<keyword evidence="8" id="KW-0418">Kinase</keyword>
<evidence type="ECO:0000256" key="4">
    <source>
        <dbReference type="ARBA" id="ARBA00022475"/>
    </source>
</evidence>
<dbReference type="InterPro" id="IPR003661">
    <property type="entry name" value="HisK_dim/P_dom"/>
</dbReference>
<evidence type="ECO:0000256" key="10">
    <source>
        <dbReference type="ARBA" id="ARBA00023012"/>
    </source>
</evidence>
<feature type="domain" description="Histidine kinase" evidence="12">
    <location>
        <begin position="70"/>
        <end position="289"/>
    </location>
</feature>
<dbReference type="NCBIfam" id="TIGR00229">
    <property type="entry name" value="sensory_box"/>
    <property type="match status" value="1"/>
</dbReference>
<evidence type="ECO:0000256" key="9">
    <source>
        <dbReference type="ARBA" id="ARBA00022840"/>
    </source>
</evidence>
<evidence type="ECO:0000256" key="7">
    <source>
        <dbReference type="ARBA" id="ARBA00022741"/>
    </source>
</evidence>
<dbReference type="InterPro" id="IPR036890">
    <property type="entry name" value="HATPase_C_sf"/>
</dbReference>